<dbReference type="PANTHER" id="PTHR13617:SF14">
    <property type="entry name" value="PROTEIN ABHD18"/>
    <property type="match status" value="1"/>
</dbReference>
<organism evidence="1 2">
    <name type="scientific">Bacillus cereus</name>
    <dbReference type="NCBI Taxonomy" id="1396"/>
    <lineage>
        <taxon>Bacteria</taxon>
        <taxon>Bacillati</taxon>
        <taxon>Bacillota</taxon>
        <taxon>Bacilli</taxon>
        <taxon>Bacillales</taxon>
        <taxon>Bacillaceae</taxon>
        <taxon>Bacillus</taxon>
        <taxon>Bacillus cereus group</taxon>
    </lineage>
</organism>
<name>A0A2C1LN10_BACCE</name>
<gene>
    <name evidence="1" type="ORF">COD19_18030</name>
</gene>
<sequence length="328" mass="38254">MIFSKTIDLLALYDLHRKRSKEYQFTSIPETLPSLKDAEEFYKSTPADVELKINSTDEDGYKIGTFEYESTIQSEHDCNDKVVGELYLSEATDAPNVIFVHGWRMESNERVKNIFHNRIKQLGWNMYYFTLPYHFEREPTDSLFSGEFMVSANIERTVESSRQAVVDLRALIQWMKLNKKGKVILIGISLGGFITNLTATMESEIDVLASIFYANRMSYSIWNTNPGKFIRADLEHNGVTHEDLIKYWEIIEPNQFKPKMNLDDILLISANKDQYVHMEDTDYLWEAWGQPHRIVYNSGHAGIVLNRNRIAIDTIQFIRERIMRNITI</sequence>
<accession>A0A2C1LN10</accession>
<dbReference type="Gene3D" id="3.40.50.1820">
    <property type="entry name" value="alpha/beta hydrolase"/>
    <property type="match status" value="1"/>
</dbReference>
<dbReference type="SUPFAM" id="SSF53474">
    <property type="entry name" value="alpha/beta-Hydrolases"/>
    <property type="match status" value="1"/>
</dbReference>
<keyword evidence="1" id="KW-0378">Hydrolase</keyword>
<dbReference type="GO" id="GO:0016787">
    <property type="term" value="F:hydrolase activity"/>
    <property type="evidence" value="ECO:0007669"/>
    <property type="project" value="UniProtKB-KW"/>
</dbReference>
<dbReference type="InterPro" id="IPR029058">
    <property type="entry name" value="AB_hydrolase_fold"/>
</dbReference>
<evidence type="ECO:0000313" key="2">
    <source>
        <dbReference type="Proteomes" id="UP000225766"/>
    </source>
</evidence>
<evidence type="ECO:0000313" key="1">
    <source>
        <dbReference type="EMBL" id="PGT99832.1"/>
    </source>
</evidence>
<reference evidence="1 2" key="1">
    <citation type="submission" date="2017-09" db="EMBL/GenBank/DDBJ databases">
        <title>Large-scale bioinformatics analysis of Bacillus genomes uncovers conserved roles of natural products in bacterial physiology.</title>
        <authorList>
            <consortium name="Agbiome Team Llc"/>
            <person name="Bleich R.M."/>
            <person name="Grubbs K.J."/>
            <person name="Santa Maria K.C."/>
            <person name="Allen S.E."/>
            <person name="Farag S."/>
            <person name="Shank E.A."/>
            <person name="Bowers A."/>
        </authorList>
    </citation>
    <scope>NUCLEOTIDE SEQUENCE [LARGE SCALE GENOMIC DNA]</scope>
    <source>
        <strain evidence="1 2">AFS040105</strain>
    </source>
</reference>
<dbReference type="PANTHER" id="PTHR13617">
    <property type="entry name" value="PROTEIN ABHD18"/>
    <property type="match status" value="1"/>
</dbReference>
<dbReference type="Proteomes" id="UP000225766">
    <property type="component" value="Unassembled WGS sequence"/>
</dbReference>
<protein>
    <submittedName>
        <fullName evidence="1">Alpha/beta hydrolase</fullName>
    </submittedName>
</protein>
<dbReference type="EMBL" id="NUMG01000025">
    <property type="protein sequence ID" value="PGT99832.1"/>
    <property type="molecule type" value="Genomic_DNA"/>
</dbReference>
<comment type="caution">
    <text evidence="1">The sequence shown here is derived from an EMBL/GenBank/DDBJ whole genome shotgun (WGS) entry which is preliminary data.</text>
</comment>
<dbReference type="AlphaFoldDB" id="A0A2C1LN10"/>
<dbReference type="RefSeq" id="WP_098858993.1">
    <property type="nucleotide sequence ID" value="NZ_NUMG01000025.1"/>
</dbReference>
<proteinExistence type="predicted"/>